<evidence type="ECO:0000313" key="10">
    <source>
        <dbReference type="EMBL" id="EMC97191.1"/>
    </source>
</evidence>
<dbReference type="SUPFAM" id="SSF47203">
    <property type="entry name" value="Acyl-CoA dehydrogenase C-terminal domain-like"/>
    <property type="match status" value="1"/>
</dbReference>
<feature type="domain" description="Acyl-CoA dehydrogenase/oxidase N-terminal" evidence="9">
    <location>
        <begin position="44"/>
        <end position="164"/>
    </location>
</feature>
<comment type="similarity">
    <text evidence="2 6">Belongs to the acyl-CoA dehydrogenase family.</text>
</comment>
<dbReference type="Gene3D" id="2.40.110.10">
    <property type="entry name" value="Butyryl-CoA Dehydrogenase, subunit A, domain 2"/>
    <property type="match status" value="1"/>
</dbReference>
<dbReference type="Gene3D" id="1.10.540.10">
    <property type="entry name" value="Acyl-CoA dehydrogenase/oxidase, N-terminal domain"/>
    <property type="match status" value="1"/>
</dbReference>
<dbReference type="STRING" id="717646.M2MKH1"/>
<dbReference type="OrthoDB" id="434771at2759"/>
<dbReference type="InterPro" id="IPR050741">
    <property type="entry name" value="Acyl-CoA_dehydrogenase"/>
</dbReference>
<dbReference type="RefSeq" id="XP_007675208.1">
    <property type="nucleotide sequence ID" value="XM_007677018.1"/>
</dbReference>
<dbReference type="GO" id="GO:0050660">
    <property type="term" value="F:flavin adenine dinucleotide binding"/>
    <property type="evidence" value="ECO:0007669"/>
    <property type="project" value="InterPro"/>
</dbReference>
<evidence type="ECO:0000259" key="8">
    <source>
        <dbReference type="Pfam" id="PF02770"/>
    </source>
</evidence>
<dbReference type="EMBL" id="KB445554">
    <property type="protein sequence ID" value="EMC97191.1"/>
    <property type="molecule type" value="Genomic_DNA"/>
</dbReference>
<dbReference type="InterPro" id="IPR006091">
    <property type="entry name" value="Acyl-CoA_Oxase/DH_mid-dom"/>
</dbReference>
<evidence type="ECO:0000256" key="5">
    <source>
        <dbReference type="ARBA" id="ARBA00023002"/>
    </source>
</evidence>
<dbReference type="GO" id="GO:0005737">
    <property type="term" value="C:cytoplasm"/>
    <property type="evidence" value="ECO:0007669"/>
    <property type="project" value="TreeGrafter"/>
</dbReference>
<dbReference type="Pfam" id="PF02771">
    <property type="entry name" value="Acyl-CoA_dh_N"/>
    <property type="match status" value="1"/>
</dbReference>
<dbReference type="Pfam" id="PF00441">
    <property type="entry name" value="Acyl-CoA_dh_1"/>
    <property type="match status" value="1"/>
</dbReference>
<dbReference type="InterPro" id="IPR009075">
    <property type="entry name" value="AcylCo_DH/oxidase_C"/>
</dbReference>
<feature type="domain" description="Acyl-CoA dehydrogenase/oxidase C-terminal" evidence="7">
    <location>
        <begin position="282"/>
        <end position="433"/>
    </location>
</feature>
<dbReference type="PANTHER" id="PTHR48083">
    <property type="entry name" value="MEDIUM-CHAIN SPECIFIC ACYL-COA DEHYDROGENASE, MITOCHONDRIAL-RELATED"/>
    <property type="match status" value="1"/>
</dbReference>
<proteinExistence type="inferred from homology"/>
<evidence type="ECO:0000313" key="11">
    <source>
        <dbReference type="Proteomes" id="UP000011761"/>
    </source>
</evidence>
<keyword evidence="4 6" id="KW-0274">FAD</keyword>
<reference evidence="10 11" key="1">
    <citation type="journal article" date="2012" name="PLoS Pathog.">
        <title>Diverse lifestyles and strategies of plant pathogenesis encoded in the genomes of eighteen Dothideomycetes fungi.</title>
        <authorList>
            <person name="Ohm R.A."/>
            <person name="Feau N."/>
            <person name="Henrissat B."/>
            <person name="Schoch C.L."/>
            <person name="Horwitz B.A."/>
            <person name="Barry K.W."/>
            <person name="Condon B.J."/>
            <person name="Copeland A.C."/>
            <person name="Dhillon B."/>
            <person name="Glaser F."/>
            <person name="Hesse C.N."/>
            <person name="Kosti I."/>
            <person name="LaButti K."/>
            <person name="Lindquist E.A."/>
            <person name="Lucas S."/>
            <person name="Salamov A.A."/>
            <person name="Bradshaw R.E."/>
            <person name="Ciuffetti L."/>
            <person name="Hamelin R.C."/>
            <person name="Kema G.H.J."/>
            <person name="Lawrence C."/>
            <person name="Scott J.A."/>
            <person name="Spatafora J.W."/>
            <person name="Turgeon B.G."/>
            <person name="de Wit P.J.G.M."/>
            <person name="Zhong S."/>
            <person name="Goodwin S.B."/>
            <person name="Grigoriev I.V."/>
        </authorList>
    </citation>
    <scope>NUCLEOTIDE SEQUENCE [LARGE SCALE GENOMIC DNA]</scope>
    <source>
        <strain evidence="10 11">UAMH 10762</strain>
    </source>
</reference>
<keyword evidence="3 6" id="KW-0285">Flavoprotein</keyword>
<dbReference type="SUPFAM" id="SSF56645">
    <property type="entry name" value="Acyl-CoA dehydrogenase NM domain-like"/>
    <property type="match status" value="1"/>
</dbReference>
<protein>
    <recommendedName>
        <fullName evidence="12">Acyl-CoA dehydrogenase NM domain-like protein</fullName>
    </recommendedName>
</protein>
<dbReference type="Pfam" id="PF02770">
    <property type="entry name" value="Acyl-CoA_dh_M"/>
    <property type="match status" value="1"/>
</dbReference>
<evidence type="ECO:0000256" key="6">
    <source>
        <dbReference type="RuleBase" id="RU362125"/>
    </source>
</evidence>
<name>M2MKH1_BAUPA</name>
<evidence type="ECO:0000256" key="4">
    <source>
        <dbReference type="ARBA" id="ARBA00022827"/>
    </source>
</evidence>
<organism evidence="10 11">
    <name type="scientific">Baudoinia panamericana (strain UAMH 10762)</name>
    <name type="common">Angels' share fungus</name>
    <name type="synonym">Baudoinia compniacensis (strain UAMH 10762)</name>
    <dbReference type="NCBI Taxonomy" id="717646"/>
    <lineage>
        <taxon>Eukaryota</taxon>
        <taxon>Fungi</taxon>
        <taxon>Dikarya</taxon>
        <taxon>Ascomycota</taxon>
        <taxon>Pezizomycotina</taxon>
        <taxon>Dothideomycetes</taxon>
        <taxon>Dothideomycetidae</taxon>
        <taxon>Mycosphaerellales</taxon>
        <taxon>Teratosphaeriaceae</taxon>
        <taxon>Baudoinia</taxon>
    </lineage>
</organism>
<evidence type="ECO:0008006" key="12">
    <source>
        <dbReference type="Google" id="ProtNLM"/>
    </source>
</evidence>
<dbReference type="FunFam" id="2.40.110.10:FF:000002">
    <property type="entry name" value="Acyl-CoA dehydrogenase fadE12"/>
    <property type="match status" value="1"/>
</dbReference>
<dbReference type="GeneID" id="19111901"/>
<keyword evidence="5 6" id="KW-0560">Oxidoreductase</keyword>
<dbReference type="PANTHER" id="PTHR48083:SF32">
    <property type="entry name" value="ACYL-COA DEHYDROGENASE NM DOMAIN-LIKE PROTEIN"/>
    <property type="match status" value="1"/>
</dbReference>
<dbReference type="Gene3D" id="1.20.140.10">
    <property type="entry name" value="Butyryl-CoA Dehydrogenase, subunit A, domain 3"/>
    <property type="match status" value="1"/>
</dbReference>
<dbReference type="InterPro" id="IPR037069">
    <property type="entry name" value="AcylCoA_DH/ox_N_sf"/>
</dbReference>
<dbReference type="InterPro" id="IPR013786">
    <property type="entry name" value="AcylCoA_DH/ox_N"/>
</dbReference>
<gene>
    <name evidence="10" type="ORF">BAUCODRAFT_32934</name>
</gene>
<evidence type="ECO:0000259" key="9">
    <source>
        <dbReference type="Pfam" id="PF02771"/>
    </source>
</evidence>
<dbReference type="OMA" id="WNMFLSK"/>
<sequence length="478" mass="53342">MSVPYKIEASEELLVGGQNEQTRASAKVPIIARQFVSERALKTLDIVEKFVEEECIPADPIYAQQIGEGIANRFSAHPQIIEDLKKRARELGLWNMFLPKNHFKEGAGFSNLEYGLMAEYLGKSHIASEATNCAAPDTGNMEVFAKYGTQEQKDKWLKPLLAGEIRSAFLMTEPDVASSDATNISLKMHRDGDHYVLNGSKWWSSGAGDPRCKIYITMAKSDPDNSNVYRQQSVVLVPAETPGVTIKRMLSVFGFDDAPHGHGHITFDNVRVPVSNIILGEGRGFEVIQGRLGPGRIHHAMRSIGSAEKALEYFLARANDPRKKPFGKFLHEHGVMLERVARSRIEIDAARLLVLNAAMMIDSKDAKFALKEIAEAKVLVPDTLLKVLDRAIQAYGGAGVSQDTPLANMWAHGRTMRIVDGPDEVHLIQLGRNENKKGKFFLDKIEWQKKKSEEMAKSYGIEKRDILQLDRQHSKAKL</sequence>
<dbReference type="InterPro" id="IPR046373">
    <property type="entry name" value="Acyl-CoA_Oxase/DH_mid-dom_sf"/>
</dbReference>
<feature type="domain" description="Acyl-CoA oxidase/dehydrogenase middle" evidence="8">
    <location>
        <begin position="168"/>
        <end position="270"/>
    </location>
</feature>
<dbReference type="InterPro" id="IPR009100">
    <property type="entry name" value="AcylCoA_DH/oxidase_NM_dom_sf"/>
</dbReference>
<dbReference type="HOGENOM" id="CLU_018204_1_2_1"/>
<dbReference type="GO" id="GO:0033539">
    <property type="term" value="P:fatty acid beta-oxidation using acyl-CoA dehydrogenase"/>
    <property type="evidence" value="ECO:0007669"/>
    <property type="project" value="TreeGrafter"/>
</dbReference>
<dbReference type="eggNOG" id="KOG1469">
    <property type="taxonomic scope" value="Eukaryota"/>
</dbReference>
<dbReference type="AlphaFoldDB" id="M2MKH1"/>
<comment type="cofactor">
    <cofactor evidence="1 6">
        <name>FAD</name>
        <dbReference type="ChEBI" id="CHEBI:57692"/>
    </cofactor>
</comment>
<evidence type="ECO:0000256" key="2">
    <source>
        <dbReference type="ARBA" id="ARBA00009347"/>
    </source>
</evidence>
<dbReference type="InterPro" id="IPR036250">
    <property type="entry name" value="AcylCo_DH-like_C"/>
</dbReference>
<keyword evidence="11" id="KW-1185">Reference proteome</keyword>
<evidence type="ECO:0000259" key="7">
    <source>
        <dbReference type="Pfam" id="PF00441"/>
    </source>
</evidence>
<evidence type="ECO:0000256" key="3">
    <source>
        <dbReference type="ARBA" id="ARBA00022630"/>
    </source>
</evidence>
<dbReference type="Proteomes" id="UP000011761">
    <property type="component" value="Unassembled WGS sequence"/>
</dbReference>
<accession>M2MKH1</accession>
<dbReference type="GO" id="GO:0003995">
    <property type="term" value="F:acyl-CoA dehydrogenase activity"/>
    <property type="evidence" value="ECO:0007669"/>
    <property type="project" value="TreeGrafter"/>
</dbReference>
<evidence type="ECO:0000256" key="1">
    <source>
        <dbReference type="ARBA" id="ARBA00001974"/>
    </source>
</evidence>
<dbReference type="KEGG" id="bcom:BAUCODRAFT_32934"/>